<keyword evidence="2" id="KW-1185">Reference proteome</keyword>
<comment type="caution">
    <text evidence="1">The sequence shown here is derived from an EMBL/GenBank/DDBJ whole genome shotgun (WGS) entry which is preliminary data.</text>
</comment>
<proteinExistence type="predicted"/>
<evidence type="ECO:0000313" key="1">
    <source>
        <dbReference type="EMBL" id="RKQ18233.1"/>
    </source>
</evidence>
<sequence length="64" mass="7639">MRKGNFVRKLAEFPFLIEICLNELFLIIGCQKFAVPFLLDFLNIFYKYLVYLYYQAGESFANIE</sequence>
<dbReference type="AlphaFoldDB" id="A0A494Z6Q7"/>
<protein>
    <submittedName>
        <fullName evidence="1">Uncharacterized protein</fullName>
    </submittedName>
</protein>
<dbReference type="EMBL" id="RBZO01000002">
    <property type="protein sequence ID" value="RKQ18233.1"/>
    <property type="molecule type" value="Genomic_DNA"/>
</dbReference>
<gene>
    <name evidence="1" type="ORF">D8M05_02170</name>
</gene>
<evidence type="ECO:0000313" key="2">
    <source>
        <dbReference type="Proteomes" id="UP000281813"/>
    </source>
</evidence>
<name>A0A494Z6Q7_9BACI</name>
<accession>A0A494Z6Q7</accession>
<reference evidence="1 2" key="1">
    <citation type="journal article" date="2015" name="Antonie Van Leeuwenhoek">
        <title>Oceanobacillus bengalensis sp. nov., a bacterium isolated from seawater of the Bay of Bengal.</title>
        <authorList>
            <person name="Yongchang O."/>
            <person name="Xiang W."/>
            <person name="Wang G."/>
        </authorList>
    </citation>
    <scope>NUCLEOTIDE SEQUENCE [LARGE SCALE GENOMIC DNA]</scope>
    <source>
        <strain evidence="1 2">MCCC 1K00260</strain>
    </source>
</reference>
<dbReference type="Proteomes" id="UP000281813">
    <property type="component" value="Unassembled WGS sequence"/>
</dbReference>
<organism evidence="1 2">
    <name type="scientific">Oceanobacillus bengalensis</name>
    <dbReference type="NCBI Taxonomy" id="1435466"/>
    <lineage>
        <taxon>Bacteria</taxon>
        <taxon>Bacillati</taxon>
        <taxon>Bacillota</taxon>
        <taxon>Bacilli</taxon>
        <taxon>Bacillales</taxon>
        <taxon>Bacillaceae</taxon>
        <taxon>Oceanobacillus</taxon>
    </lineage>
</organism>